<keyword evidence="4" id="KW-1185">Reference proteome</keyword>
<reference evidence="3 4" key="1">
    <citation type="journal article" date="2023" name="IMA Fungus">
        <title>Comparative genomic study of the Penicillium genus elucidates a diverse pangenome and 15 lateral gene transfer events.</title>
        <authorList>
            <person name="Petersen C."/>
            <person name="Sorensen T."/>
            <person name="Nielsen M.R."/>
            <person name="Sondergaard T.E."/>
            <person name="Sorensen J.L."/>
            <person name="Fitzpatrick D.A."/>
            <person name="Frisvad J.C."/>
            <person name="Nielsen K.L."/>
        </authorList>
    </citation>
    <scope>NUCLEOTIDE SEQUENCE [LARGE SCALE GENOMIC DNA]</scope>
    <source>
        <strain evidence="3 4">IBT 3361</strain>
    </source>
</reference>
<feature type="signal peptide" evidence="2">
    <location>
        <begin position="1"/>
        <end position="21"/>
    </location>
</feature>
<proteinExistence type="predicted"/>
<accession>A0ABQ8WN27</accession>
<feature type="chain" id="PRO_5046104540" description="Mid2 domain-containing protein" evidence="2">
    <location>
        <begin position="22"/>
        <end position="252"/>
    </location>
</feature>
<feature type="transmembrane region" description="Helical" evidence="1">
    <location>
        <begin position="171"/>
        <end position="195"/>
    </location>
</feature>
<name>A0ABQ8WN27_PENCH</name>
<keyword evidence="1" id="KW-0472">Membrane</keyword>
<evidence type="ECO:0000256" key="2">
    <source>
        <dbReference type="SAM" id="SignalP"/>
    </source>
</evidence>
<evidence type="ECO:0000256" key="1">
    <source>
        <dbReference type="SAM" id="Phobius"/>
    </source>
</evidence>
<comment type="caution">
    <text evidence="3">The sequence shown here is derived from an EMBL/GenBank/DDBJ whole genome shotgun (WGS) entry which is preliminary data.</text>
</comment>
<keyword evidence="1" id="KW-0812">Transmembrane</keyword>
<sequence>MFVKISSIFFIFSHAPFHALAKTCFAPDGSVADDTYQPCIAIEGVESMCCSLNSTTPDTCDPNGLSHTVRTSGGDFCTDKTWDSPNCLSKTICDKTAGGSSSWTSRLTICDGGAYCCGTDKSCCLEGTTFKLAPTLVSIGNTTTATTTATATVTTTATATVTSNVSGSSKVAIGAGVGVPLAVLAVVMLGAGFLWGRRNPQMEFNALNHAHAGMNAEHDMRSGIKQADSNPLYEVSGQASPIELLGSKAPMR</sequence>
<keyword evidence="2" id="KW-0732">Signal</keyword>
<evidence type="ECO:0000313" key="4">
    <source>
        <dbReference type="Proteomes" id="UP001220256"/>
    </source>
</evidence>
<dbReference type="Proteomes" id="UP001220256">
    <property type="component" value="Unassembled WGS sequence"/>
</dbReference>
<evidence type="ECO:0000313" key="3">
    <source>
        <dbReference type="EMBL" id="KAJ5274137.1"/>
    </source>
</evidence>
<gene>
    <name evidence="3" type="ORF">N7505_002682</name>
</gene>
<dbReference type="EMBL" id="JAPVEB010000002">
    <property type="protein sequence ID" value="KAJ5274137.1"/>
    <property type="molecule type" value="Genomic_DNA"/>
</dbReference>
<keyword evidence="1" id="KW-1133">Transmembrane helix</keyword>
<evidence type="ECO:0008006" key="5">
    <source>
        <dbReference type="Google" id="ProtNLM"/>
    </source>
</evidence>
<protein>
    <recommendedName>
        <fullName evidence="5">Mid2 domain-containing protein</fullName>
    </recommendedName>
</protein>
<organism evidence="3 4">
    <name type="scientific">Penicillium chrysogenum</name>
    <name type="common">Penicillium notatum</name>
    <dbReference type="NCBI Taxonomy" id="5076"/>
    <lineage>
        <taxon>Eukaryota</taxon>
        <taxon>Fungi</taxon>
        <taxon>Dikarya</taxon>
        <taxon>Ascomycota</taxon>
        <taxon>Pezizomycotina</taxon>
        <taxon>Eurotiomycetes</taxon>
        <taxon>Eurotiomycetidae</taxon>
        <taxon>Eurotiales</taxon>
        <taxon>Aspergillaceae</taxon>
        <taxon>Penicillium</taxon>
        <taxon>Penicillium chrysogenum species complex</taxon>
    </lineage>
</organism>